<comment type="catalytic activity">
    <reaction evidence="6 7">
        <text>Release of N-terminal amino acids, preferentially methionine, from peptides and arylamides.</text>
        <dbReference type="EC" id="3.4.11.18"/>
    </reaction>
</comment>
<gene>
    <name evidence="6" type="primary">map</name>
    <name evidence="9" type="ORF">A2988_01430</name>
</gene>
<accession>A0A1F5BU31</accession>
<keyword evidence="3 6" id="KW-0645">Protease</keyword>
<dbReference type="Pfam" id="PF00557">
    <property type="entry name" value="Peptidase_M24"/>
    <property type="match status" value="1"/>
</dbReference>
<feature type="binding site" evidence="6">
    <location>
        <position position="182"/>
    </location>
    <ligand>
        <name>substrate</name>
    </ligand>
</feature>
<feature type="binding site" evidence="6">
    <location>
        <position position="175"/>
    </location>
    <ligand>
        <name>a divalent metal cation</name>
        <dbReference type="ChEBI" id="CHEBI:60240"/>
        <label>2</label>
        <note>catalytic</note>
    </ligand>
</feature>
<organism evidence="9 10">
    <name type="scientific">Candidatus Azambacteria bacterium RIFCSPLOWO2_01_FULL_46_25</name>
    <dbReference type="NCBI Taxonomy" id="1797298"/>
    <lineage>
        <taxon>Bacteria</taxon>
        <taxon>Candidatus Azamiibacteriota</taxon>
    </lineage>
</organism>
<keyword evidence="5 6" id="KW-0378">Hydrolase</keyword>
<dbReference type="Proteomes" id="UP000176650">
    <property type="component" value="Unassembled WGS sequence"/>
</dbReference>
<dbReference type="NCBIfam" id="TIGR00500">
    <property type="entry name" value="met_pdase_I"/>
    <property type="match status" value="1"/>
</dbReference>
<dbReference type="InterPro" id="IPR001714">
    <property type="entry name" value="Pept_M24_MAP"/>
</dbReference>
<dbReference type="PANTHER" id="PTHR43330">
    <property type="entry name" value="METHIONINE AMINOPEPTIDASE"/>
    <property type="match status" value="1"/>
</dbReference>
<dbReference type="InterPro" id="IPR002467">
    <property type="entry name" value="Pept_M24A_MAP1"/>
</dbReference>
<feature type="binding site" evidence="6">
    <location>
        <position position="208"/>
    </location>
    <ligand>
        <name>a divalent metal cation</name>
        <dbReference type="ChEBI" id="CHEBI:60240"/>
        <label>2</label>
        <note>catalytic</note>
    </ligand>
</feature>
<protein>
    <recommendedName>
        <fullName evidence="6 7">Methionine aminopeptidase</fullName>
        <shortName evidence="6">MAP</shortName>
        <shortName evidence="6">MetAP</shortName>
        <ecNumber evidence="6 7">3.4.11.18</ecNumber>
    </recommendedName>
    <alternativeName>
        <fullName evidence="6">Peptidase M</fullName>
    </alternativeName>
</protein>
<feature type="binding site" evidence="6">
    <location>
        <position position="112"/>
    </location>
    <ligand>
        <name>a divalent metal cation</name>
        <dbReference type="ChEBI" id="CHEBI:60240"/>
        <label>1</label>
    </ligand>
</feature>
<dbReference type="HAMAP" id="MF_01974">
    <property type="entry name" value="MetAP_1"/>
    <property type="match status" value="1"/>
</dbReference>
<name>A0A1F5BU31_9BACT</name>
<evidence type="ECO:0000313" key="10">
    <source>
        <dbReference type="Proteomes" id="UP000176650"/>
    </source>
</evidence>
<dbReference type="Gene3D" id="3.90.230.10">
    <property type="entry name" value="Creatinase/methionine aminopeptidase superfamily"/>
    <property type="match status" value="1"/>
</dbReference>
<evidence type="ECO:0000256" key="5">
    <source>
        <dbReference type="ARBA" id="ARBA00022801"/>
    </source>
</evidence>
<sequence>MGTVKTAQEIQAMREGGKILAAVLDEVVRRVAPGVSTLFLSDLAHERIFAHDAKPSFLGYQPSGSASPYPAALCVSVNDEVVHAIPSAKRMLKEGDIVGLDLGLWYGGMCVDMAVTVGVGAVGATAQKLIEVTRQSLSRGITAVRNGARTGDIGFAIASYVEKNGFGVVRDLAGHGVGYKVHEDPLIMNFGKKGTGEQLLTGMTIALEPMVTEGDWHVTIDRDGWTIRTRDGKLAAHFEHTLVVMDDGCEILTEL</sequence>
<keyword evidence="2 6" id="KW-0031">Aminopeptidase</keyword>
<evidence type="ECO:0000256" key="7">
    <source>
        <dbReference type="RuleBase" id="RU003653"/>
    </source>
</evidence>
<dbReference type="GO" id="GO:0070006">
    <property type="term" value="F:metalloaminopeptidase activity"/>
    <property type="evidence" value="ECO:0007669"/>
    <property type="project" value="UniProtKB-UniRule"/>
</dbReference>
<dbReference type="InterPro" id="IPR000994">
    <property type="entry name" value="Pept_M24"/>
</dbReference>
<evidence type="ECO:0000313" key="9">
    <source>
        <dbReference type="EMBL" id="OGD34123.1"/>
    </source>
</evidence>
<keyword evidence="4 6" id="KW-0479">Metal-binding</keyword>
<dbReference type="CDD" id="cd01086">
    <property type="entry name" value="MetAP1"/>
    <property type="match status" value="1"/>
</dbReference>
<dbReference type="GO" id="GO:0006508">
    <property type="term" value="P:proteolysis"/>
    <property type="evidence" value="ECO:0007669"/>
    <property type="project" value="UniProtKB-KW"/>
</dbReference>
<evidence type="ECO:0000256" key="4">
    <source>
        <dbReference type="ARBA" id="ARBA00022723"/>
    </source>
</evidence>
<comment type="function">
    <text evidence="1 6">Removes the N-terminal methionine from nascent proteins. The N-terminal methionine is often cleaved when the second residue in the primary sequence is small and uncharged (Met-Ala-, Cys, Gly, Pro, Ser, Thr, or Val). Requires deformylation of the N(alpha)-formylated initiator methionine before it can be hydrolyzed.</text>
</comment>
<dbReference type="SUPFAM" id="SSF55920">
    <property type="entry name" value="Creatinase/aminopeptidase"/>
    <property type="match status" value="1"/>
</dbReference>
<feature type="binding site" evidence="6">
    <location>
        <position position="112"/>
    </location>
    <ligand>
        <name>a divalent metal cation</name>
        <dbReference type="ChEBI" id="CHEBI:60240"/>
        <label>2</label>
        <note>catalytic</note>
    </ligand>
</feature>
<comment type="caution">
    <text evidence="9">The sequence shown here is derived from an EMBL/GenBank/DDBJ whole genome shotgun (WGS) entry which is preliminary data.</text>
</comment>
<comment type="similarity">
    <text evidence="6">Belongs to the peptidase M24A family. Methionine aminopeptidase type 1 subfamily.</text>
</comment>
<dbReference type="PANTHER" id="PTHR43330:SF27">
    <property type="entry name" value="METHIONINE AMINOPEPTIDASE"/>
    <property type="match status" value="1"/>
</dbReference>
<proteinExistence type="inferred from homology"/>
<dbReference type="InterPro" id="IPR036005">
    <property type="entry name" value="Creatinase/aminopeptidase-like"/>
</dbReference>
<evidence type="ECO:0000256" key="1">
    <source>
        <dbReference type="ARBA" id="ARBA00002521"/>
    </source>
</evidence>
<feature type="binding site" evidence="6">
    <location>
        <position position="239"/>
    </location>
    <ligand>
        <name>a divalent metal cation</name>
        <dbReference type="ChEBI" id="CHEBI:60240"/>
        <label>2</label>
        <note>catalytic</note>
    </ligand>
</feature>
<evidence type="ECO:0000256" key="6">
    <source>
        <dbReference type="HAMAP-Rule" id="MF_01974"/>
    </source>
</evidence>
<dbReference type="PRINTS" id="PR00599">
    <property type="entry name" value="MAPEPTIDASE"/>
</dbReference>
<comment type="subunit">
    <text evidence="6">Monomer.</text>
</comment>
<feature type="domain" description="Peptidase M24" evidence="8">
    <location>
        <begin position="12"/>
        <end position="244"/>
    </location>
</feature>
<feature type="binding site" evidence="6">
    <location>
        <position position="239"/>
    </location>
    <ligand>
        <name>a divalent metal cation</name>
        <dbReference type="ChEBI" id="CHEBI:60240"/>
        <label>1</label>
    </ligand>
</feature>
<feature type="binding site" evidence="6">
    <location>
        <position position="83"/>
    </location>
    <ligand>
        <name>substrate</name>
    </ligand>
</feature>
<reference evidence="9 10" key="1">
    <citation type="journal article" date="2016" name="Nat. Commun.">
        <title>Thousands of microbial genomes shed light on interconnected biogeochemical processes in an aquifer system.</title>
        <authorList>
            <person name="Anantharaman K."/>
            <person name="Brown C.T."/>
            <person name="Hug L.A."/>
            <person name="Sharon I."/>
            <person name="Castelle C.J."/>
            <person name="Probst A.J."/>
            <person name="Thomas B.C."/>
            <person name="Singh A."/>
            <person name="Wilkins M.J."/>
            <person name="Karaoz U."/>
            <person name="Brodie E.L."/>
            <person name="Williams K.H."/>
            <person name="Hubbard S.S."/>
            <person name="Banfield J.F."/>
        </authorList>
    </citation>
    <scope>NUCLEOTIDE SEQUENCE [LARGE SCALE GENOMIC DNA]</scope>
</reference>
<dbReference type="GO" id="GO:0046872">
    <property type="term" value="F:metal ion binding"/>
    <property type="evidence" value="ECO:0007669"/>
    <property type="project" value="UniProtKB-UniRule"/>
</dbReference>
<dbReference type="GO" id="GO:0005829">
    <property type="term" value="C:cytosol"/>
    <property type="evidence" value="ECO:0007669"/>
    <property type="project" value="TreeGrafter"/>
</dbReference>
<evidence type="ECO:0000256" key="2">
    <source>
        <dbReference type="ARBA" id="ARBA00022438"/>
    </source>
</evidence>
<dbReference type="GO" id="GO:0004239">
    <property type="term" value="F:initiator methionyl aminopeptidase activity"/>
    <property type="evidence" value="ECO:0007669"/>
    <property type="project" value="UniProtKB-UniRule"/>
</dbReference>
<evidence type="ECO:0000256" key="3">
    <source>
        <dbReference type="ARBA" id="ARBA00022670"/>
    </source>
</evidence>
<feature type="binding site" evidence="6">
    <location>
        <position position="101"/>
    </location>
    <ligand>
        <name>a divalent metal cation</name>
        <dbReference type="ChEBI" id="CHEBI:60240"/>
        <label>1</label>
    </ligand>
</feature>
<dbReference type="EC" id="3.4.11.18" evidence="6 7"/>
<comment type="cofactor">
    <cofactor evidence="6">
        <name>Co(2+)</name>
        <dbReference type="ChEBI" id="CHEBI:48828"/>
    </cofactor>
    <cofactor evidence="6">
        <name>Zn(2+)</name>
        <dbReference type="ChEBI" id="CHEBI:29105"/>
    </cofactor>
    <cofactor evidence="6">
        <name>Mn(2+)</name>
        <dbReference type="ChEBI" id="CHEBI:29035"/>
    </cofactor>
    <cofactor evidence="6">
        <name>Fe(2+)</name>
        <dbReference type="ChEBI" id="CHEBI:29033"/>
    </cofactor>
    <text evidence="6">Binds 2 divalent metal cations per subunit. Has a high-affinity and a low affinity metal-binding site. The true nature of the physiological cofactor is under debate. The enzyme is active with cobalt, zinc, manganese or divalent iron ions. Most likely, methionine aminopeptidases function as mononuclear Fe(2+)-metalloproteases under physiological conditions, and the catalytically relevant metal-binding site has been assigned to the histidine-containing high-affinity site.</text>
</comment>
<dbReference type="EMBL" id="MEYS01000002">
    <property type="protein sequence ID" value="OGD34123.1"/>
    <property type="molecule type" value="Genomic_DNA"/>
</dbReference>
<dbReference type="AlphaFoldDB" id="A0A1F5BU31"/>
<dbReference type="STRING" id="1797298.A2988_01430"/>
<evidence type="ECO:0000259" key="8">
    <source>
        <dbReference type="Pfam" id="PF00557"/>
    </source>
</evidence>